<dbReference type="PANTHER" id="PTHR46386">
    <property type="entry name" value="NUCLEAR BODY PROTEIN SP140"/>
    <property type="match status" value="1"/>
</dbReference>
<feature type="domain" description="HSR" evidence="4">
    <location>
        <begin position="324"/>
        <end position="438"/>
    </location>
</feature>
<dbReference type="GO" id="GO:0005634">
    <property type="term" value="C:nucleus"/>
    <property type="evidence" value="ECO:0007669"/>
    <property type="project" value="InterPro"/>
</dbReference>
<name>A0A670IJJ5_PODMU</name>
<organism evidence="5 6">
    <name type="scientific">Podarcis muralis</name>
    <name type="common">Wall lizard</name>
    <name type="synonym">Lacerta muralis</name>
    <dbReference type="NCBI Taxonomy" id="64176"/>
    <lineage>
        <taxon>Eukaryota</taxon>
        <taxon>Metazoa</taxon>
        <taxon>Chordata</taxon>
        <taxon>Craniata</taxon>
        <taxon>Vertebrata</taxon>
        <taxon>Euteleostomi</taxon>
        <taxon>Lepidosauria</taxon>
        <taxon>Squamata</taxon>
        <taxon>Bifurcata</taxon>
        <taxon>Unidentata</taxon>
        <taxon>Episquamata</taxon>
        <taxon>Laterata</taxon>
        <taxon>Lacertibaenia</taxon>
        <taxon>Lacertidae</taxon>
        <taxon>Podarcis</taxon>
    </lineage>
</organism>
<reference evidence="5" key="2">
    <citation type="submission" date="2025-08" db="UniProtKB">
        <authorList>
            <consortium name="Ensembl"/>
        </authorList>
    </citation>
    <scope>IDENTIFICATION</scope>
</reference>
<dbReference type="GeneID" id="114597663"/>
<dbReference type="RefSeq" id="XP_028586571.1">
    <property type="nucleotide sequence ID" value="XM_028730738.1"/>
</dbReference>
<keyword evidence="6" id="KW-1185">Reference proteome</keyword>
<feature type="region of interest" description="Disordered" evidence="2">
    <location>
        <begin position="441"/>
        <end position="475"/>
    </location>
</feature>
<dbReference type="GO" id="GO:0000981">
    <property type="term" value="F:DNA-binding transcription factor activity, RNA polymerase II-specific"/>
    <property type="evidence" value="ECO:0007669"/>
    <property type="project" value="TreeGrafter"/>
</dbReference>
<accession>A0A670IJJ5</accession>
<dbReference type="SUPFAM" id="SSF63763">
    <property type="entry name" value="SAND domain-like"/>
    <property type="match status" value="2"/>
</dbReference>
<dbReference type="AlphaFoldDB" id="A0A670IJJ5"/>
<keyword evidence="1" id="KW-0597">Phosphoprotein</keyword>
<evidence type="ECO:0000259" key="4">
    <source>
        <dbReference type="PROSITE" id="PS51414"/>
    </source>
</evidence>
<dbReference type="InterPro" id="IPR043563">
    <property type="entry name" value="Sp110/Sp140/Sp140L-like"/>
</dbReference>
<dbReference type="Ensembl" id="ENSPMRT00000012260.1">
    <property type="protein sequence ID" value="ENSPMRP00000011477.1"/>
    <property type="gene ID" value="ENSPMRG00000007682.1"/>
</dbReference>
<evidence type="ECO:0000313" key="6">
    <source>
        <dbReference type="Proteomes" id="UP000472272"/>
    </source>
</evidence>
<dbReference type="SMART" id="SM00258">
    <property type="entry name" value="SAND"/>
    <property type="match status" value="2"/>
</dbReference>
<dbReference type="PROSITE" id="PS50864">
    <property type="entry name" value="SAND"/>
    <property type="match status" value="2"/>
</dbReference>
<feature type="domain" description="SAND" evidence="3">
    <location>
        <begin position="201"/>
        <end position="282"/>
    </location>
</feature>
<reference evidence="5" key="3">
    <citation type="submission" date="2025-09" db="UniProtKB">
        <authorList>
            <consortium name="Ensembl"/>
        </authorList>
    </citation>
    <scope>IDENTIFICATION</scope>
</reference>
<proteinExistence type="predicted"/>
<dbReference type="Gene3D" id="3.10.390.10">
    <property type="entry name" value="SAND domain-like"/>
    <property type="match status" value="2"/>
</dbReference>
<dbReference type="KEGG" id="pmua:114597663"/>
<protein>
    <submittedName>
        <fullName evidence="5">Uncharacterized LOC114597663</fullName>
    </submittedName>
</protein>
<dbReference type="GO" id="GO:0003677">
    <property type="term" value="F:DNA binding"/>
    <property type="evidence" value="ECO:0007669"/>
    <property type="project" value="InterPro"/>
</dbReference>
<evidence type="ECO:0000256" key="2">
    <source>
        <dbReference type="SAM" id="MobiDB-lite"/>
    </source>
</evidence>
<dbReference type="InterPro" id="IPR010919">
    <property type="entry name" value="SAND-like_dom_sf"/>
</dbReference>
<dbReference type="Proteomes" id="UP000472272">
    <property type="component" value="Chromosome 5"/>
</dbReference>
<gene>
    <name evidence="5" type="primary">LOC114597663</name>
</gene>
<dbReference type="OrthoDB" id="9033483at2759"/>
<dbReference type="Pfam" id="PF01342">
    <property type="entry name" value="SAND"/>
    <property type="match status" value="2"/>
</dbReference>
<dbReference type="GeneTree" id="ENSGT00990000210524"/>
<dbReference type="InterPro" id="IPR004865">
    <property type="entry name" value="HSR_dom"/>
</dbReference>
<evidence type="ECO:0000313" key="5">
    <source>
        <dbReference type="Ensembl" id="ENSPMRP00000011477.1"/>
    </source>
</evidence>
<sequence>MHSFDARGRGKTHGLSSSVPPVSVFFSYFCVCVRHDFLSMKRAEFLTSPRAQLRAGTASPRLEDVEFPFLSLALLDGGVLLLLSSAPSSTVKAESMSAPGTSAEILEWFRAHKMEISLAIRDPFPFLCGLRDKNIISEEDFQYLQDWVTANPNDIQRVVSAVLERIQGNLSAIEEIFCSSNLAAYQDLRPLYESLGNGTQEQSLDFQGTTLPVTCGTAQGILHVDIFATGVSRKSIEGSNGKWFTPSQFEIEGGRKPWKWWRRSIQCGTTSLDTLIKRGQLPEPPQNPNRTMMSEHDDVCIVSKKEDSRICCSSFPRCFDEDCHIPKISAEKSMSAPGTSDEIFWWFRAHKVQISLAIKDTFPFLYLLRDKKRISEKDFKKWCDKVIAQPNDISKVVYDVLESIQTNVLAIKEIFCKENLEAYQNLQPLYESLENVLQNAQNSPAAEPGSSKVLQGEMKKPASPGKQQRKGMQNNEIQDLSVEVRTLKVRCGKSKGVLYKNRFIAGVSRKCIKGSDGKWFTPLEFKAKGGYKSSKGWRRCIRYGGISLEALIKWGEILKPQPESSRMQKPDDLCAVCCVCCEERGH</sequence>
<dbReference type="PROSITE" id="PS51414">
    <property type="entry name" value="HSR"/>
    <property type="match status" value="2"/>
</dbReference>
<dbReference type="Pfam" id="PF03172">
    <property type="entry name" value="HSR"/>
    <property type="match status" value="2"/>
</dbReference>
<dbReference type="PANTHER" id="PTHR46386:SF1">
    <property type="entry name" value="NUCLEAR BODY PROTEIN SP140-LIKE PROTEIN"/>
    <property type="match status" value="1"/>
</dbReference>
<dbReference type="InterPro" id="IPR000770">
    <property type="entry name" value="SAND_dom"/>
</dbReference>
<feature type="domain" description="HSR" evidence="4">
    <location>
        <begin position="85"/>
        <end position="200"/>
    </location>
</feature>
<reference evidence="5 6" key="1">
    <citation type="journal article" date="2019" name="Proc. Natl. Acad. Sci. U.S.A.">
        <title>Regulatory changes in pterin and carotenoid genes underlie balanced color polymorphisms in the wall lizard.</title>
        <authorList>
            <person name="Andrade P."/>
            <person name="Pinho C."/>
            <person name="Perez I de Lanuza G."/>
            <person name="Afonso S."/>
            <person name="Brejcha J."/>
            <person name="Rubin C.J."/>
            <person name="Wallerman O."/>
            <person name="Pereira P."/>
            <person name="Sabatino S.J."/>
            <person name="Bellati A."/>
            <person name="Pellitteri-Rosa D."/>
            <person name="Bosakova Z."/>
            <person name="Bunikis I."/>
            <person name="Carretero M.A."/>
            <person name="Feiner N."/>
            <person name="Marsik P."/>
            <person name="Pauperio F."/>
            <person name="Salvi D."/>
            <person name="Soler L."/>
            <person name="While G.M."/>
            <person name="Uller T."/>
            <person name="Font E."/>
            <person name="Andersson L."/>
            <person name="Carneiro M."/>
        </authorList>
    </citation>
    <scope>NUCLEOTIDE SEQUENCE</scope>
</reference>
<evidence type="ECO:0000259" key="3">
    <source>
        <dbReference type="PROSITE" id="PS50864"/>
    </source>
</evidence>
<evidence type="ECO:0000256" key="1">
    <source>
        <dbReference type="ARBA" id="ARBA00022553"/>
    </source>
</evidence>
<feature type="domain" description="SAND" evidence="3">
    <location>
        <begin position="477"/>
        <end position="558"/>
    </location>
</feature>